<feature type="transmembrane region" description="Helical" evidence="1">
    <location>
        <begin position="14"/>
        <end position="34"/>
    </location>
</feature>
<comment type="caution">
    <text evidence="2">The sequence shown here is derived from an EMBL/GenBank/DDBJ whole genome shotgun (WGS) entry which is preliminary data.</text>
</comment>
<sequence>MSAIFNLFYIYDPWLFHFFRMAFLCGVLACFILIYRWTQKKLVDGIILPIDSLVVIIGLILFSIIPILLNATTEFAVIIQYVKTLILFIFGIAIYNLFYANKSGQAKVIRDLKIGIVIQSIVGILALSGIPLVIDLSLSTNVLLPRFYGSEQEYRLYNITSMAFFQLSIFYLMLMHFLLAYNAKNNNVNSLFLFLLLFIGLISGRTFLFLSVLSILVYFKWRYIPVLIIFSGICLFLAINFSEHKYVLHALEPLINILKITGVSSSAEQAVVFNDISQISSSSENLVKNQLYLPKLKQILLGDGYYYTPAGHYYGATDSGFIRQILYGGIAYLAVCFFFTAYFVYRIAQNWFDTSWKFILSTILILSILNIKADTYAFPGIMLVLLMFLSLFGRNGKQVVIFKRGN</sequence>
<organism evidence="2 3">
    <name type="scientific">Bibersteinia trehalosi Y31</name>
    <dbReference type="NCBI Taxonomy" id="1261658"/>
    <lineage>
        <taxon>Bacteria</taxon>
        <taxon>Pseudomonadati</taxon>
        <taxon>Pseudomonadota</taxon>
        <taxon>Gammaproteobacteria</taxon>
        <taxon>Pasteurellales</taxon>
        <taxon>Pasteurellaceae</taxon>
        <taxon>Bibersteinia</taxon>
    </lineage>
</organism>
<keyword evidence="1" id="KW-0812">Transmembrane</keyword>
<dbReference type="EMBL" id="JACI01000002">
    <property type="protein sequence ID" value="OAQ14538.1"/>
    <property type="molecule type" value="Genomic_DNA"/>
</dbReference>
<feature type="transmembrane region" description="Helical" evidence="1">
    <location>
        <begin position="46"/>
        <end position="69"/>
    </location>
</feature>
<dbReference type="Proteomes" id="UP000078358">
    <property type="component" value="Unassembled WGS sequence"/>
</dbReference>
<feature type="transmembrane region" description="Helical" evidence="1">
    <location>
        <begin position="75"/>
        <end position="100"/>
    </location>
</feature>
<keyword evidence="1" id="KW-0472">Membrane</keyword>
<feature type="transmembrane region" description="Helical" evidence="1">
    <location>
        <begin position="376"/>
        <end position="393"/>
    </location>
</feature>
<reference evidence="2 3" key="1">
    <citation type="submission" date="2014-01" db="EMBL/GenBank/DDBJ databases">
        <authorList>
            <person name="Zuccon D."/>
        </authorList>
    </citation>
    <scope>NUCLEOTIDE SEQUENCE [LARGE SCALE GENOMIC DNA]</scope>
    <source>
        <strain evidence="2 3">Y31</strain>
    </source>
</reference>
<proteinExistence type="predicted"/>
<keyword evidence="1" id="KW-1133">Transmembrane helix</keyword>
<evidence type="ECO:0000256" key="1">
    <source>
        <dbReference type="SAM" id="Phobius"/>
    </source>
</evidence>
<accession>A0A179CYE0</accession>
<feature type="transmembrane region" description="Helical" evidence="1">
    <location>
        <begin position="191"/>
        <end position="217"/>
    </location>
</feature>
<gene>
    <name evidence="2" type="ORF">F480_09325</name>
</gene>
<feature type="transmembrane region" description="Helical" evidence="1">
    <location>
        <begin position="154"/>
        <end position="179"/>
    </location>
</feature>
<dbReference type="RefSeq" id="WP_064318861.1">
    <property type="nucleotide sequence ID" value="NZ_JACI01000002.1"/>
</dbReference>
<feature type="transmembrane region" description="Helical" evidence="1">
    <location>
        <begin position="112"/>
        <end position="134"/>
    </location>
</feature>
<name>A0A179CYE0_BIBTR</name>
<dbReference type="PATRIC" id="fig|1261658.3.peg.1863"/>
<protein>
    <submittedName>
        <fullName evidence="2">Membrane protein</fullName>
    </submittedName>
</protein>
<evidence type="ECO:0000313" key="2">
    <source>
        <dbReference type="EMBL" id="OAQ14538.1"/>
    </source>
</evidence>
<feature type="transmembrane region" description="Helical" evidence="1">
    <location>
        <begin position="223"/>
        <end position="241"/>
    </location>
</feature>
<feature type="transmembrane region" description="Helical" evidence="1">
    <location>
        <begin position="325"/>
        <end position="345"/>
    </location>
</feature>
<evidence type="ECO:0000313" key="3">
    <source>
        <dbReference type="Proteomes" id="UP000078358"/>
    </source>
</evidence>
<dbReference type="AlphaFoldDB" id="A0A179CYE0"/>